<dbReference type="OrthoDB" id="9805351at2"/>
<gene>
    <name evidence="9" type="ORF">EXE59_11420</name>
</gene>
<dbReference type="PANTHER" id="PTHR11632">
    <property type="entry name" value="SUCCINATE DEHYDROGENASE 2 FLAVOPROTEIN SUBUNIT"/>
    <property type="match status" value="1"/>
</dbReference>
<dbReference type="InterPro" id="IPR030664">
    <property type="entry name" value="SdhA/FrdA/AprA"/>
</dbReference>
<evidence type="ECO:0000313" key="9">
    <source>
        <dbReference type="EMBL" id="TGN66803.1"/>
    </source>
</evidence>
<comment type="caution">
    <text evidence="9">The sequence shown here is derived from an EMBL/GenBank/DDBJ whole genome shotgun (WGS) entry which is preliminary data.</text>
</comment>
<dbReference type="Gene3D" id="3.90.700.10">
    <property type="entry name" value="Succinate dehydrogenase/fumarate reductase flavoprotein, catalytic domain"/>
    <property type="match status" value="1"/>
</dbReference>
<evidence type="ECO:0000256" key="6">
    <source>
        <dbReference type="SAM" id="MobiDB-lite"/>
    </source>
</evidence>
<evidence type="ECO:0000259" key="8">
    <source>
        <dbReference type="Pfam" id="PF02910"/>
    </source>
</evidence>
<dbReference type="FunFam" id="3.90.700.10:FF:000005">
    <property type="entry name" value="Succinate dehydrogenase flavoprotein subunit"/>
    <property type="match status" value="1"/>
</dbReference>
<feature type="compositionally biased region" description="Basic and acidic residues" evidence="6">
    <location>
        <begin position="561"/>
        <end position="572"/>
    </location>
</feature>
<sequence length="628" mass="67907">MSPEARGGMERHTYDVVVIGAGGAGLRAAIAAHEAGARTAVVCKSLLGKAHTVMAEGGAAAALGNRWPEDNWQVHFRDTMRGGKMLNNWRMAQLHAQEAPERVLELEDWGALFDRTEDGLISQRDFGGHRYARLAHVGDRTGLELIRTLQQRTVQLGIDVYMECTVTEVLKQASDGQGRVAGAFGYWRETGRFITFEAPSVILATGGIGKSYKVTSNSWEYTGDGHALALRAGANLINMEFVQFHPTGMVWPPSVKGLLVTESVRGDGGILRNSEGKRFMFDYIPDFFKAETADTEEEADAWYEDKKNNRRPPELLPRDEVARAINSEIKAGRGSPHGGIYLDIASRRDADYIRKRLPSMYHQFKELADVDITAEPMEIGPTCHYVMGGVEVDPDTQQSAVTGLYAAGEVSGGMHGSNRLGGNSLSDLLVFGKRAGEAAAAHATSLDQAGDRPEVDEADVKAAQADALAPFEVPAGSGGGGENPYTIQHDLQQSMNDLVGIIRTASELEASLAALEQLKQRAAGMVVEGHRQYNPGWHLALDLHNMLLVSECIAKAALARQESRGGHTRDDFPGPDPEWGAKNLVLSLDATGAGVDIAEKPLPTMPDDLKQLFDPPPAEPVGAKEAEK</sequence>
<dbReference type="InterPro" id="IPR036188">
    <property type="entry name" value="FAD/NAD-bd_sf"/>
</dbReference>
<feature type="region of interest" description="Disordered" evidence="6">
    <location>
        <begin position="561"/>
        <end position="580"/>
    </location>
</feature>
<evidence type="ECO:0000259" key="7">
    <source>
        <dbReference type="Pfam" id="PF00890"/>
    </source>
</evidence>
<dbReference type="Pfam" id="PF02910">
    <property type="entry name" value="Succ_DH_flav_C"/>
    <property type="match status" value="1"/>
</dbReference>
<comment type="cofactor">
    <cofactor evidence="1">
        <name>FAD</name>
        <dbReference type="ChEBI" id="CHEBI:57692"/>
    </cofactor>
</comment>
<accession>A0A4Z1CPA5</accession>
<dbReference type="GO" id="GO:0033765">
    <property type="term" value="F:steroid dehydrogenase activity, acting on the CH-CH group of donors"/>
    <property type="evidence" value="ECO:0007669"/>
    <property type="project" value="UniProtKB-ARBA"/>
</dbReference>
<evidence type="ECO:0000256" key="5">
    <source>
        <dbReference type="PIRSR" id="PIRSR000171-1"/>
    </source>
</evidence>
<dbReference type="InterPro" id="IPR027477">
    <property type="entry name" value="Succ_DH/fumarate_Rdtase_cat_sf"/>
</dbReference>
<dbReference type="PIRSF" id="PIRSF000171">
    <property type="entry name" value="SDHA_APRA_LASPO"/>
    <property type="match status" value="1"/>
</dbReference>
<dbReference type="InterPro" id="IPR037099">
    <property type="entry name" value="Fum_R/Succ_DH_flav-like_C_sf"/>
</dbReference>
<dbReference type="AlphaFoldDB" id="A0A4Z1CPA5"/>
<keyword evidence="10" id="KW-1185">Reference proteome</keyword>
<reference evidence="9 10" key="1">
    <citation type="submission" date="2019-04" db="EMBL/GenBank/DDBJ databases">
        <title>Three New Species of Nocardioides, Nocardioides euryhalodurans sp. nov., Nocardioides seonyuensis sp. nov. and Nocardioides eburneoflavus sp. nov. Isolated from Soil.</title>
        <authorList>
            <person name="Roh S.G."/>
            <person name="Lee C."/>
            <person name="Kim M.-K."/>
            <person name="Kim S.B."/>
        </authorList>
    </citation>
    <scope>NUCLEOTIDE SEQUENCE [LARGE SCALE GENOMIC DNA]</scope>
    <source>
        <strain evidence="9 10">MMS17-SY213</strain>
    </source>
</reference>
<evidence type="ECO:0000256" key="4">
    <source>
        <dbReference type="ARBA" id="ARBA00023002"/>
    </source>
</evidence>
<keyword evidence="3" id="KW-0274">FAD</keyword>
<evidence type="ECO:0000256" key="3">
    <source>
        <dbReference type="ARBA" id="ARBA00022827"/>
    </source>
</evidence>
<protein>
    <submittedName>
        <fullName evidence="9">Fumarate reductase/succinate dehydrogenase flavoprotein subunit</fullName>
    </submittedName>
</protein>
<feature type="domain" description="FAD-dependent oxidoreductase 2 FAD-binding" evidence="7">
    <location>
        <begin position="15"/>
        <end position="425"/>
    </location>
</feature>
<dbReference type="Proteomes" id="UP000297496">
    <property type="component" value="Unassembled WGS sequence"/>
</dbReference>
<proteinExistence type="predicted"/>
<feature type="active site" description="Proton acceptor" evidence="5">
    <location>
        <position position="318"/>
    </location>
</feature>
<dbReference type="FunFam" id="3.50.50.60:FF:000026">
    <property type="entry name" value="Succinate dehydrogenase flavoprotein subunit"/>
    <property type="match status" value="1"/>
</dbReference>
<dbReference type="SUPFAM" id="SSF46977">
    <property type="entry name" value="Succinate dehydrogenase/fumarate reductase flavoprotein C-terminal domain"/>
    <property type="match status" value="1"/>
</dbReference>
<dbReference type="SUPFAM" id="SSF51905">
    <property type="entry name" value="FAD/NAD(P)-binding domain"/>
    <property type="match status" value="1"/>
</dbReference>
<keyword evidence="2" id="KW-0285">Flavoprotein</keyword>
<organism evidence="9 10">
    <name type="scientific">Nocardioides eburneiflavus</name>
    <dbReference type="NCBI Taxonomy" id="2518372"/>
    <lineage>
        <taxon>Bacteria</taxon>
        <taxon>Bacillati</taxon>
        <taxon>Actinomycetota</taxon>
        <taxon>Actinomycetes</taxon>
        <taxon>Propionibacteriales</taxon>
        <taxon>Nocardioidaceae</taxon>
        <taxon>Nocardioides</taxon>
    </lineage>
</organism>
<evidence type="ECO:0000256" key="1">
    <source>
        <dbReference type="ARBA" id="ARBA00001974"/>
    </source>
</evidence>
<evidence type="ECO:0000256" key="2">
    <source>
        <dbReference type="ARBA" id="ARBA00022630"/>
    </source>
</evidence>
<keyword evidence="4" id="KW-0560">Oxidoreductase</keyword>
<dbReference type="PANTHER" id="PTHR11632:SF51">
    <property type="entry name" value="SUCCINATE DEHYDROGENASE [UBIQUINONE] FLAVOPROTEIN SUBUNIT, MITOCHONDRIAL"/>
    <property type="match status" value="1"/>
</dbReference>
<dbReference type="PRINTS" id="PR00368">
    <property type="entry name" value="FADPNR"/>
</dbReference>
<dbReference type="EMBL" id="SRRO01000001">
    <property type="protein sequence ID" value="TGN66803.1"/>
    <property type="molecule type" value="Genomic_DNA"/>
</dbReference>
<dbReference type="InterPro" id="IPR015939">
    <property type="entry name" value="Fum_Rdtase/Succ_DH_flav-like_C"/>
</dbReference>
<name>A0A4Z1CPA5_9ACTN</name>
<dbReference type="Gene3D" id="1.20.58.100">
    <property type="entry name" value="Fumarate reductase/succinate dehydrogenase flavoprotein-like, C-terminal domain"/>
    <property type="match status" value="1"/>
</dbReference>
<evidence type="ECO:0000313" key="10">
    <source>
        <dbReference type="Proteomes" id="UP000297496"/>
    </source>
</evidence>
<dbReference type="Pfam" id="PF00890">
    <property type="entry name" value="FAD_binding_2"/>
    <property type="match status" value="1"/>
</dbReference>
<feature type="region of interest" description="Disordered" evidence="6">
    <location>
        <begin position="599"/>
        <end position="628"/>
    </location>
</feature>
<dbReference type="NCBIfam" id="NF005866">
    <property type="entry name" value="PRK07803.1"/>
    <property type="match status" value="1"/>
</dbReference>
<feature type="domain" description="Fumarate reductase/succinate dehydrogenase flavoprotein-like C-terminal" evidence="8">
    <location>
        <begin position="489"/>
        <end position="602"/>
    </location>
</feature>
<dbReference type="Gene3D" id="3.50.50.60">
    <property type="entry name" value="FAD/NAD(P)-binding domain"/>
    <property type="match status" value="1"/>
</dbReference>
<dbReference type="SUPFAM" id="SSF56425">
    <property type="entry name" value="Succinate dehydrogenase/fumarate reductase flavoprotein, catalytic domain"/>
    <property type="match status" value="1"/>
</dbReference>
<dbReference type="InterPro" id="IPR003953">
    <property type="entry name" value="FAD-dep_OxRdtase_2_FAD-bd"/>
</dbReference>